<keyword evidence="3 4" id="KW-0808">Transferase</keyword>
<name>A0AB40CL68_DIOCR</name>
<dbReference type="InterPro" id="IPR002213">
    <property type="entry name" value="UDP_glucos_trans"/>
</dbReference>
<dbReference type="Pfam" id="PF00201">
    <property type="entry name" value="UDPGT"/>
    <property type="match status" value="1"/>
</dbReference>
<dbReference type="FunFam" id="3.40.50.2000:FF:000064">
    <property type="entry name" value="Glycosyltransferase"/>
    <property type="match status" value="1"/>
</dbReference>
<evidence type="ECO:0000256" key="5">
    <source>
        <dbReference type="RuleBase" id="RU362057"/>
    </source>
</evidence>
<dbReference type="EC" id="2.4.1.-" evidence="5"/>
<keyword evidence="2 4" id="KW-0328">Glycosyltransferase</keyword>
<sequence length="478" mass="53310">MAATTTTTTMSNKQHIVMLPFMAQGHLIPFVSLAKLIEQRYPDFTITIVNTPFNIQTLQSSLPPHSNIHLLSLPFSTSIHGLPPNVENSHSLTTQQLPSLMHASEFLEPHFNLLISDLSKTSTCRLCIIADVFFGWTISIARRHNAFHATFTTCGAYGTAAYYSLWLHLPHTHSPESMVFSIPWFPPSFCFHRSQLSSYLRKADGSDAWSLFLQKHIRLSFSSDALLCHTAEEVEPLGLRILRCHTGLKVYPIGPLNPLPVWRGGKKPEMACVAWLDTHPAGSVIYVSFGSQNSISASQMKSLAAGLEASRKPFVWVIRPPIGFDVNGEMKEEWLPEGFSKRISESGQGFLVERWAPQLEILAHKSTGVFISHCGWNSVLESLSQGVPIIGWPLISEQFYNSKMMEEELGVCVELARGVEDEVESMDVEKVIGLVLDVEKGKEMKKKALKCMEMMSEAMKDDGSSLIALDEFIKNLFG</sequence>
<evidence type="ECO:0000256" key="3">
    <source>
        <dbReference type="ARBA" id="ARBA00022679"/>
    </source>
</evidence>
<dbReference type="SUPFAM" id="SSF53756">
    <property type="entry name" value="UDP-Glycosyltransferase/glycogen phosphorylase"/>
    <property type="match status" value="1"/>
</dbReference>
<dbReference type="RefSeq" id="XP_039138944.1">
    <property type="nucleotide sequence ID" value="XM_039283010.1"/>
</dbReference>
<evidence type="ECO:0000256" key="2">
    <source>
        <dbReference type="ARBA" id="ARBA00022676"/>
    </source>
</evidence>
<protein>
    <recommendedName>
        <fullName evidence="5">Glycosyltransferase</fullName>
        <ecNumber evidence="5">2.4.1.-</ecNumber>
    </recommendedName>
</protein>
<accession>A0AB40CL68</accession>
<dbReference type="Proteomes" id="UP001515500">
    <property type="component" value="Chromosome 2"/>
</dbReference>
<dbReference type="CDD" id="cd03784">
    <property type="entry name" value="GT1_Gtf-like"/>
    <property type="match status" value="1"/>
</dbReference>
<evidence type="ECO:0000256" key="1">
    <source>
        <dbReference type="ARBA" id="ARBA00009995"/>
    </source>
</evidence>
<dbReference type="Gene3D" id="3.40.50.2000">
    <property type="entry name" value="Glycogen Phosphorylase B"/>
    <property type="match status" value="2"/>
</dbReference>
<dbReference type="PANTHER" id="PTHR48047">
    <property type="entry name" value="GLYCOSYLTRANSFERASE"/>
    <property type="match status" value="1"/>
</dbReference>
<dbReference type="FunFam" id="3.40.50.2000:FF:000103">
    <property type="entry name" value="Glycosyltransferase"/>
    <property type="match status" value="1"/>
</dbReference>
<reference evidence="7" key="1">
    <citation type="submission" date="2025-08" db="UniProtKB">
        <authorList>
            <consortium name="RefSeq"/>
        </authorList>
    </citation>
    <scope>IDENTIFICATION</scope>
</reference>
<keyword evidence="6" id="KW-1185">Reference proteome</keyword>
<evidence type="ECO:0000256" key="4">
    <source>
        <dbReference type="RuleBase" id="RU003718"/>
    </source>
</evidence>
<dbReference type="PROSITE" id="PS00375">
    <property type="entry name" value="UDPGT"/>
    <property type="match status" value="1"/>
</dbReference>
<dbReference type="GO" id="GO:0035251">
    <property type="term" value="F:UDP-glucosyltransferase activity"/>
    <property type="evidence" value="ECO:0007669"/>
    <property type="project" value="TreeGrafter"/>
</dbReference>
<organism evidence="6 7">
    <name type="scientific">Dioscorea cayennensis subsp. rotundata</name>
    <name type="common">White Guinea yam</name>
    <name type="synonym">Dioscorea rotundata</name>
    <dbReference type="NCBI Taxonomy" id="55577"/>
    <lineage>
        <taxon>Eukaryota</taxon>
        <taxon>Viridiplantae</taxon>
        <taxon>Streptophyta</taxon>
        <taxon>Embryophyta</taxon>
        <taxon>Tracheophyta</taxon>
        <taxon>Spermatophyta</taxon>
        <taxon>Magnoliopsida</taxon>
        <taxon>Liliopsida</taxon>
        <taxon>Dioscoreales</taxon>
        <taxon>Dioscoreaceae</taxon>
        <taxon>Dioscorea</taxon>
    </lineage>
</organism>
<proteinExistence type="inferred from homology"/>
<evidence type="ECO:0000313" key="6">
    <source>
        <dbReference type="Proteomes" id="UP001515500"/>
    </source>
</evidence>
<dbReference type="AlphaFoldDB" id="A0AB40CL68"/>
<dbReference type="GeneID" id="120276284"/>
<gene>
    <name evidence="7" type="primary">LOC120276284</name>
</gene>
<evidence type="ECO:0000313" key="7">
    <source>
        <dbReference type="RefSeq" id="XP_039138944.1"/>
    </source>
</evidence>
<dbReference type="PANTHER" id="PTHR48047:SF107">
    <property type="entry name" value="UDP-GLYCOSYLTRANSFERASE 92A1-LIKE"/>
    <property type="match status" value="1"/>
</dbReference>
<comment type="similarity">
    <text evidence="1 4">Belongs to the UDP-glycosyltransferase family.</text>
</comment>
<dbReference type="InterPro" id="IPR035595">
    <property type="entry name" value="UDP_glycos_trans_CS"/>
</dbReference>